<evidence type="ECO:0000313" key="1">
    <source>
        <dbReference type="EMBL" id="RZB89835.1"/>
    </source>
</evidence>
<proteinExistence type="predicted"/>
<gene>
    <name evidence="1" type="ORF">BDFB_011517</name>
</gene>
<comment type="caution">
    <text evidence="1">The sequence shown here is derived from an EMBL/GenBank/DDBJ whole genome shotgun (WGS) entry which is preliminary data.</text>
</comment>
<dbReference type="Proteomes" id="UP000292052">
    <property type="component" value="Unassembled WGS sequence"/>
</dbReference>
<accession>A0A482VEU3</accession>
<keyword evidence="2" id="KW-1185">Reference proteome</keyword>
<protein>
    <submittedName>
        <fullName evidence="1">Uncharacterized protein</fullName>
    </submittedName>
</protein>
<evidence type="ECO:0000313" key="2">
    <source>
        <dbReference type="Proteomes" id="UP000292052"/>
    </source>
</evidence>
<dbReference type="EMBL" id="QDEB01107285">
    <property type="protein sequence ID" value="RZB89835.1"/>
    <property type="molecule type" value="Genomic_DNA"/>
</dbReference>
<dbReference type="AlphaFoldDB" id="A0A482VEU3"/>
<name>A0A482VEU3_ASBVE</name>
<reference evidence="1 2" key="1">
    <citation type="submission" date="2017-03" db="EMBL/GenBank/DDBJ databases">
        <title>Genome of the blue death feigning beetle - Asbolus verrucosus.</title>
        <authorList>
            <person name="Rider S.D."/>
        </authorList>
    </citation>
    <scope>NUCLEOTIDE SEQUENCE [LARGE SCALE GENOMIC DNA]</scope>
    <source>
        <strain evidence="1">Butters</strain>
        <tissue evidence="1">Head and leg muscle</tissue>
    </source>
</reference>
<sequence>MKRPKKSQNSYSDPSVFNTPIFIELIKKVQNFPVLLSTTIRSILTASPLSRQLIPFISMCLSRRIMGTTIIVFIS</sequence>
<organism evidence="1 2">
    <name type="scientific">Asbolus verrucosus</name>
    <name type="common">Desert ironclad beetle</name>
    <dbReference type="NCBI Taxonomy" id="1661398"/>
    <lineage>
        <taxon>Eukaryota</taxon>
        <taxon>Metazoa</taxon>
        <taxon>Ecdysozoa</taxon>
        <taxon>Arthropoda</taxon>
        <taxon>Hexapoda</taxon>
        <taxon>Insecta</taxon>
        <taxon>Pterygota</taxon>
        <taxon>Neoptera</taxon>
        <taxon>Endopterygota</taxon>
        <taxon>Coleoptera</taxon>
        <taxon>Polyphaga</taxon>
        <taxon>Cucujiformia</taxon>
        <taxon>Tenebrionidae</taxon>
        <taxon>Pimeliinae</taxon>
        <taxon>Asbolus</taxon>
    </lineage>
</organism>